<dbReference type="PROSITE" id="PS50930">
    <property type="entry name" value="HTH_LYTTR"/>
    <property type="match status" value="1"/>
</dbReference>
<evidence type="ECO:0000313" key="5">
    <source>
        <dbReference type="Proteomes" id="UP001243403"/>
    </source>
</evidence>
<dbReference type="SUPFAM" id="SSF52172">
    <property type="entry name" value="CheY-like"/>
    <property type="match status" value="1"/>
</dbReference>
<keyword evidence="1" id="KW-0597">Phosphoprotein</keyword>
<organism evidence="4 5">
    <name type="scientific">Flavobacterium algoritolerans</name>
    <dbReference type="NCBI Taxonomy" id="3041254"/>
    <lineage>
        <taxon>Bacteria</taxon>
        <taxon>Pseudomonadati</taxon>
        <taxon>Bacteroidota</taxon>
        <taxon>Flavobacteriia</taxon>
        <taxon>Flavobacteriales</taxon>
        <taxon>Flavobacteriaceae</taxon>
        <taxon>Flavobacterium</taxon>
    </lineage>
</organism>
<dbReference type="Pfam" id="PF00072">
    <property type="entry name" value="Response_reg"/>
    <property type="match status" value="1"/>
</dbReference>
<dbReference type="EMBL" id="JASCRZ010000004">
    <property type="protein sequence ID" value="MDI5895428.1"/>
    <property type="molecule type" value="Genomic_DNA"/>
</dbReference>
<dbReference type="InterPro" id="IPR001789">
    <property type="entry name" value="Sig_transdc_resp-reg_receiver"/>
</dbReference>
<dbReference type="InterPro" id="IPR007492">
    <property type="entry name" value="LytTR_DNA-bd_dom"/>
</dbReference>
<feature type="domain" description="Response regulatory" evidence="2">
    <location>
        <begin position="5"/>
        <end position="118"/>
    </location>
</feature>
<proteinExistence type="predicted"/>
<dbReference type="SMART" id="SM00850">
    <property type="entry name" value="LytTR"/>
    <property type="match status" value="1"/>
</dbReference>
<comment type="caution">
    <text evidence="4">The sequence shown here is derived from an EMBL/GenBank/DDBJ whole genome shotgun (WGS) entry which is preliminary data.</text>
</comment>
<dbReference type="SMART" id="SM00448">
    <property type="entry name" value="REC"/>
    <property type="match status" value="1"/>
</dbReference>
<dbReference type="InterPro" id="IPR011006">
    <property type="entry name" value="CheY-like_superfamily"/>
</dbReference>
<dbReference type="InterPro" id="IPR046947">
    <property type="entry name" value="LytR-like"/>
</dbReference>
<accession>A0ABT6VD78</accession>
<evidence type="ECO:0000313" key="4">
    <source>
        <dbReference type="EMBL" id="MDI5895428.1"/>
    </source>
</evidence>
<evidence type="ECO:0000259" key="2">
    <source>
        <dbReference type="PROSITE" id="PS50110"/>
    </source>
</evidence>
<protein>
    <submittedName>
        <fullName evidence="4">LytTR family DNA-binding domain-containing protein</fullName>
    </submittedName>
</protein>
<dbReference type="PROSITE" id="PS50110">
    <property type="entry name" value="RESPONSE_REGULATORY"/>
    <property type="match status" value="1"/>
</dbReference>
<sequence>MTRIKTILVDDEILNLKNLEIILIENFPEIQILGLFQTTEDAKLFIENNPIQLLFLDISMPIENGFDLLAHFPVRNFQVIFVTAHEDFAINAIRVGAIDYILKPILISELRIAITKVSEICKPDIVNKLTLTYEGGKSILDFDEILYLKGFDNITTIYLTKKRKLTVAKTLKHFESILKNDFFRIHKSFIVNLNFVSKTLSKEAYFLELNEGTQLPVSRRNYKSLNTFLKK</sequence>
<name>A0ABT6VD78_9FLAO</name>
<dbReference type="Proteomes" id="UP001243403">
    <property type="component" value="Unassembled WGS sequence"/>
</dbReference>
<dbReference type="RefSeq" id="WP_282717665.1">
    <property type="nucleotide sequence ID" value="NZ_JASCRZ010000004.1"/>
</dbReference>
<keyword evidence="4" id="KW-0238">DNA-binding</keyword>
<dbReference type="Pfam" id="PF04397">
    <property type="entry name" value="LytTR"/>
    <property type="match status" value="1"/>
</dbReference>
<dbReference type="PANTHER" id="PTHR37299">
    <property type="entry name" value="TRANSCRIPTIONAL REGULATOR-RELATED"/>
    <property type="match status" value="1"/>
</dbReference>
<feature type="modified residue" description="4-aspartylphosphate" evidence="1">
    <location>
        <position position="57"/>
    </location>
</feature>
<gene>
    <name evidence="4" type="ORF">QLS65_11050</name>
</gene>
<dbReference type="GO" id="GO:0003677">
    <property type="term" value="F:DNA binding"/>
    <property type="evidence" value="ECO:0007669"/>
    <property type="project" value="UniProtKB-KW"/>
</dbReference>
<evidence type="ECO:0000256" key="1">
    <source>
        <dbReference type="PROSITE-ProRule" id="PRU00169"/>
    </source>
</evidence>
<evidence type="ECO:0000259" key="3">
    <source>
        <dbReference type="PROSITE" id="PS50930"/>
    </source>
</evidence>
<keyword evidence="5" id="KW-1185">Reference proteome</keyword>
<dbReference type="Gene3D" id="2.40.50.1020">
    <property type="entry name" value="LytTr DNA-binding domain"/>
    <property type="match status" value="1"/>
</dbReference>
<dbReference type="Gene3D" id="3.40.50.2300">
    <property type="match status" value="1"/>
</dbReference>
<dbReference type="PANTHER" id="PTHR37299:SF1">
    <property type="entry name" value="STAGE 0 SPORULATION PROTEIN A HOMOLOG"/>
    <property type="match status" value="1"/>
</dbReference>
<feature type="domain" description="HTH LytTR-type" evidence="3">
    <location>
        <begin position="131"/>
        <end position="231"/>
    </location>
</feature>
<reference evidence="4 5" key="1">
    <citation type="submission" date="2023-04" db="EMBL/GenBank/DDBJ databases">
        <title>Two novel species of Flavobacterium.</title>
        <authorList>
            <person name="Liu Q."/>
            <person name="Xin Y.-H."/>
        </authorList>
    </citation>
    <scope>NUCLEOTIDE SEQUENCE [LARGE SCALE GENOMIC DNA]</scope>
    <source>
        <strain evidence="4 5">LB1P51</strain>
    </source>
</reference>